<comment type="caution">
    <text evidence="1">The sequence shown here is derived from an EMBL/GenBank/DDBJ whole genome shotgun (WGS) entry which is preliminary data.</text>
</comment>
<dbReference type="Proteomes" id="UP000619355">
    <property type="component" value="Unassembled WGS sequence"/>
</dbReference>
<dbReference type="AlphaFoldDB" id="A0A919C1R8"/>
<name>A0A919C1R8_9ACTN</name>
<keyword evidence="2" id="KW-1185">Reference proteome</keyword>
<accession>A0A919C1R8</accession>
<reference evidence="2" key="1">
    <citation type="journal article" date="2019" name="Int. J. Syst. Evol. Microbiol.">
        <title>The Global Catalogue of Microorganisms (GCM) 10K type strain sequencing project: providing services to taxonomists for standard genome sequencing and annotation.</title>
        <authorList>
            <consortium name="The Broad Institute Genomics Platform"/>
            <consortium name="The Broad Institute Genome Sequencing Center for Infectious Disease"/>
            <person name="Wu L."/>
            <person name="Ma J."/>
        </authorList>
    </citation>
    <scope>NUCLEOTIDE SEQUENCE [LARGE SCALE GENOMIC DNA]</scope>
    <source>
        <strain evidence="2">JCM 4253</strain>
    </source>
</reference>
<protein>
    <submittedName>
        <fullName evidence="1">Uncharacterized protein</fullName>
    </submittedName>
</protein>
<dbReference type="EMBL" id="BNBF01000003">
    <property type="protein sequence ID" value="GHG41056.1"/>
    <property type="molecule type" value="Genomic_DNA"/>
</dbReference>
<sequence length="73" mass="8107">MPIRLIGEFTGPGPASEITSSGHLPYRHRAFDHRVRLAQDDAKLFIPAAERGFRLTLGYAPRAAHDGLTRDTH</sequence>
<proteinExistence type="predicted"/>
<organism evidence="1 2">
    <name type="scientific">Streptomyces capoamus</name>
    <dbReference type="NCBI Taxonomy" id="68183"/>
    <lineage>
        <taxon>Bacteria</taxon>
        <taxon>Bacillati</taxon>
        <taxon>Actinomycetota</taxon>
        <taxon>Actinomycetes</taxon>
        <taxon>Kitasatosporales</taxon>
        <taxon>Streptomycetaceae</taxon>
        <taxon>Streptomyces</taxon>
    </lineage>
</organism>
<evidence type="ECO:0000313" key="1">
    <source>
        <dbReference type="EMBL" id="GHG41056.1"/>
    </source>
</evidence>
<gene>
    <name evidence="1" type="ORF">GCM10018980_15880</name>
</gene>
<evidence type="ECO:0000313" key="2">
    <source>
        <dbReference type="Proteomes" id="UP000619355"/>
    </source>
</evidence>